<dbReference type="InterPro" id="IPR007391">
    <property type="entry name" value="Vancomycin_resist_VanW"/>
</dbReference>
<dbReference type="RefSeq" id="WP_240256491.1">
    <property type="nucleotide sequence ID" value="NZ_JAKTTI010000024.1"/>
</dbReference>
<dbReference type="InterPro" id="IPR011098">
    <property type="entry name" value="G5_dom"/>
</dbReference>
<feature type="region of interest" description="Disordered" evidence="2">
    <location>
        <begin position="382"/>
        <end position="422"/>
    </location>
</feature>
<organism evidence="5 6">
    <name type="scientific">Fredinandcohnia quinoae</name>
    <dbReference type="NCBI Taxonomy" id="2918902"/>
    <lineage>
        <taxon>Bacteria</taxon>
        <taxon>Bacillati</taxon>
        <taxon>Bacillota</taxon>
        <taxon>Bacilli</taxon>
        <taxon>Bacillales</taxon>
        <taxon>Bacillaceae</taxon>
        <taxon>Fredinandcohnia</taxon>
    </lineage>
</organism>
<dbReference type="PANTHER" id="PTHR35788">
    <property type="entry name" value="EXPORTED PROTEIN-RELATED"/>
    <property type="match status" value="1"/>
</dbReference>
<dbReference type="SMART" id="SM01208">
    <property type="entry name" value="G5"/>
    <property type="match status" value="1"/>
</dbReference>
<feature type="chain" id="PRO_5043531874" evidence="3">
    <location>
        <begin position="21"/>
        <end position="422"/>
    </location>
</feature>
<dbReference type="EMBL" id="JAKTTI010000024">
    <property type="protein sequence ID" value="MCH1626575.1"/>
    <property type="molecule type" value="Genomic_DNA"/>
</dbReference>
<sequence>MRYKIKFKIFVFMVACTAFVFTLSHVGASTYDTYFSGEIFGNGTMIGPIDVSGLSKDEAVKQLQSEINSWEQLGNIILVFGDRKEEIAKYDLVEFPLIEIVHTAKNSGPNPITAVVNKEFIEETTESLIAKEFNHMKIEELLNEIENRASLLTSETIEINLVNYLQVDETHTVSKAIITNIKDETEMSKWVKEIGEINIDPLQVFSLETFVTESGVTFTDDALSVVATGIYETILPTNFKIIERHTSDRLPEYAKFGFDAKVVQGNKDIIIYNVNSYKYKLLFSLVDEGLEIELIGAELPNEYEITVEDSQLYSPKTIIQYSSLLQLGKEEIKEAGEKGQIGTVYRSIRDNNYEIEKIKISQDYYAPIPRVKVSSILIPDPNIEESNQESSHDSNVEVPDSTHINEDNSEDDSLWGGTVDEK</sequence>
<dbReference type="PANTHER" id="PTHR35788:SF1">
    <property type="entry name" value="EXPORTED PROTEIN"/>
    <property type="match status" value="1"/>
</dbReference>
<feature type="domain" description="G5" evidence="4">
    <location>
        <begin position="301"/>
        <end position="377"/>
    </location>
</feature>
<keyword evidence="1 3" id="KW-0732">Signal</keyword>
<accession>A0AAW5EA76</accession>
<name>A0AAW5EA76_9BACI</name>
<protein>
    <submittedName>
        <fullName evidence="5">VanW family protein</fullName>
    </submittedName>
</protein>
<dbReference type="Pfam" id="PF04294">
    <property type="entry name" value="VanW"/>
    <property type="match status" value="1"/>
</dbReference>
<evidence type="ECO:0000256" key="3">
    <source>
        <dbReference type="SAM" id="SignalP"/>
    </source>
</evidence>
<proteinExistence type="predicted"/>
<evidence type="ECO:0000313" key="6">
    <source>
        <dbReference type="Proteomes" id="UP001431131"/>
    </source>
</evidence>
<dbReference type="Proteomes" id="UP001431131">
    <property type="component" value="Unassembled WGS sequence"/>
</dbReference>
<dbReference type="AlphaFoldDB" id="A0AAW5EA76"/>
<evidence type="ECO:0000256" key="2">
    <source>
        <dbReference type="SAM" id="MobiDB-lite"/>
    </source>
</evidence>
<evidence type="ECO:0000313" key="5">
    <source>
        <dbReference type="EMBL" id="MCH1626575.1"/>
    </source>
</evidence>
<evidence type="ECO:0000256" key="1">
    <source>
        <dbReference type="ARBA" id="ARBA00022729"/>
    </source>
</evidence>
<evidence type="ECO:0000259" key="4">
    <source>
        <dbReference type="SMART" id="SM01208"/>
    </source>
</evidence>
<reference evidence="5" key="1">
    <citation type="submission" date="2022-02" db="EMBL/GenBank/DDBJ databases">
        <title>Fredinandcohnia quinoae sp. nov. isolated from Chenopodium quinoa seeds.</title>
        <authorList>
            <person name="Saati-Santamaria Z."/>
            <person name="Flores-Felix J.D."/>
            <person name="Igual J.M."/>
            <person name="Velazquez E."/>
            <person name="Garcia-Fraile P."/>
            <person name="Martinez-Molina E."/>
        </authorList>
    </citation>
    <scope>NUCLEOTIDE SEQUENCE</scope>
    <source>
        <strain evidence="5">SECRCQ15</strain>
    </source>
</reference>
<dbReference type="InterPro" id="IPR052913">
    <property type="entry name" value="Glycopeptide_resist_protein"/>
</dbReference>
<comment type="caution">
    <text evidence="5">The sequence shown here is derived from an EMBL/GenBank/DDBJ whole genome shotgun (WGS) entry which is preliminary data.</text>
</comment>
<keyword evidence="6" id="KW-1185">Reference proteome</keyword>
<gene>
    <name evidence="5" type="ORF">MJG50_14650</name>
</gene>
<feature type="signal peptide" evidence="3">
    <location>
        <begin position="1"/>
        <end position="20"/>
    </location>
</feature>